<gene>
    <name evidence="1" type="ORF">SAMN04488524_0410</name>
</gene>
<sequence length="201" mass="23816">MRNNKNTRRKLLRAAKEHINKYGFKGLNSNQLSIKVNMKHDVVQRVYQGMNNLIKAYIISEDYWKELFEQYTMPQDSAEQEVRQMFIDILQANFDKLFAHKGMQHVIWRQAGENCTMMRRISEAREKDGAPFLALTDKFFTGRKTDFRTVVMYVLGGTYYMMNHASNNKSTIVGRDINRPDHRNMARKTIEEIIKKLWLIE</sequence>
<name>A0A1W1Z677_9SPHI</name>
<organism evidence="1 2">
    <name type="scientific">Pedobacter africanus</name>
    <dbReference type="NCBI Taxonomy" id="151894"/>
    <lineage>
        <taxon>Bacteria</taxon>
        <taxon>Pseudomonadati</taxon>
        <taxon>Bacteroidota</taxon>
        <taxon>Sphingobacteriia</taxon>
        <taxon>Sphingobacteriales</taxon>
        <taxon>Sphingobacteriaceae</taxon>
        <taxon>Pedobacter</taxon>
    </lineage>
</organism>
<protein>
    <recommendedName>
        <fullName evidence="3">Transcriptional regulator, TetR family</fullName>
    </recommendedName>
</protein>
<reference evidence="2" key="1">
    <citation type="submission" date="2017-04" db="EMBL/GenBank/DDBJ databases">
        <authorList>
            <person name="Varghese N."/>
            <person name="Submissions S."/>
        </authorList>
    </citation>
    <scope>NUCLEOTIDE SEQUENCE [LARGE SCALE GENOMIC DNA]</scope>
    <source>
        <strain evidence="2">DSM 12126</strain>
    </source>
</reference>
<evidence type="ECO:0008006" key="3">
    <source>
        <dbReference type="Google" id="ProtNLM"/>
    </source>
</evidence>
<dbReference type="InterPro" id="IPR009057">
    <property type="entry name" value="Homeodomain-like_sf"/>
</dbReference>
<accession>A0A1W1Z677</accession>
<dbReference type="Gene3D" id="1.10.357.10">
    <property type="entry name" value="Tetracycline Repressor, domain 2"/>
    <property type="match status" value="1"/>
</dbReference>
<dbReference type="SUPFAM" id="SSF46689">
    <property type="entry name" value="Homeodomain-like"/>
    <property type="match status" value="1"/>
</dbReference>
<dbReference type="EMBL" id="FWXT01000001">
    <property type="protein sequence ID" value="SMC43884.1"/>
    <property type="molecule type" value="Genomic_DNA"/>
</dbReference>
<dbReference type="Proteomes" id="UP000192756">
    <property type="component" value="Unassembled WGS sequence"/>
</dbReference>
<dbReference type="RefSeq" id="WP_084236754.1">
    <property type="nucleotide sequence ID" value="NZ_FWXT01000001.1"/>
</dbReference>
<dbReference type="STRING" id="151894.SAMN04488524_0410"/>
<proteinExistence type="predicted"/>
<dbReference type="OrthoDB" id="836882at2"/>
<evidence type="ECO:0000313" key="1">
    <source>
        <dbReference type="EMBL" id="SMC43884.1"/>
    </source>
</evidence>
<dbReference type="AlphaFoldDB" id="A0A1W1Z677"/>
<evidence type="ECO:0000313" key="2">
    <source>
        <dbReference type="Proteomes" id="UP000192756"/>
    </source>
</evidence>
<keyword evidence="2" id="KW-1185">Reference proteome</keyword>